<organism evidence="1 2">
    <name type="scientific">Dankookia rubra</name>
    <dbReference type="NCBI Taxonomy" id="1442381"/>
    <lineage>
        <taxon>Bacteria</taxon>
        <taxon>Pseudomonadati</taxon>
        <taxon>Pseudomonadota</taxon>
        <taxon>Alphaproteobacteria</taxon>
        <taxon>Acetobacterales</taxon>
        <taxon>Roseomonadaceae</taxon>
        <taxon>Dankookia</taxon>
    </lineage>
</organism>
<name>A0A4R5Q9X3_9PROT</name>
<sequence>METLRAIVDAEDEHARTVGRHGALRAYARRCFPSPGQRDGIR</sequence>
<dbReference type="Proteomes" id="UP000295096">
    <property type="component" value="Unassembled WGS sequence"/>
</dbReference>
<evidence type="ECO:0000313" key="1">
    <source>
        <dbReference type="EMBL" id="TDH59556.1"/>
    </source>
</evidence>
<proteinExistence type="predicted"/>
<gene>
    <name evidence="1" type="ORF">E2C06_26860</name>
</gene>
<accession>A0A4R5Q9X3</accession>
<keyword evidence="2" id="KW-1185">Reference proteome</keyword>
<evidence type="ECO:0000313" key="2">
    <source>
        <dbReference type="Proteomes" id="UP000295096"/>
    </source>
</evidence>
<dbReference type="EMBL" id="SMSJ01000062">
    <property type="protein sequence ID" value="TDH59556.1"/>
    <property type="molecule type" value="Genomic_DNA"/>
</dbReference>
<dbReference type="AlphaFoldDB" id="A0A4R5Q9X3"/>
<protein>
    <submittedName>
        <fullName evidence="1">Uncharacterized protein</fullName>
    </submittedName>
</protein>
<comment type="caution">
    <text evidence="1">The sequence shown here is derived from an EMBL/GenBank/DDBJ whole genome shotgun (WGS) entry which is preliminary data.</text>
</comment>
<dbReference type="OrthoDB" id="108782at2"/>
<reference evidence="1 2" key="1">
    <citation type="journal article" date="2016" name="J. Microbiol.">
        <title>Dankookia rubra gen. nov., sp. nov., an alphaproteobacterium isolated from sediment of a shallow stream.</title>
        <authorList>
            <person name="Kim W.H."/>
            <person name="Kim D.H."/>
            <person name="Kang K."/>
            <person name="Ahn T.Y."/>
        </authorList>
    </citation>
    <scope>NUCLEOTIDE SEQUENCE [LARGE SCALE GENOMIC DNA]</scope>
    <source>
        <strain evidence="1 2">JCM30602</strain>
    </source>
</reference>